<accession>A0A5E4MT05</accession>
<feature type="region of interest" description="Disordered" evidence="4">
    <location>
        <begin position="294"/>
        <end position="464"/>
    </location>
</feature>
<gene>
    <name evidence="6" type="ORF">CINCED_3A019783</name>
</gene>
<evidence type="ECO:0000313" key="7">
    <source>
        <dbReference type="Proteomes" id="UP000325440"/>
    </source>
</evidence>
<dbReference type="PANTHER" id="PTHR21402">
    <property type="entry name" value="GAMETOCYTE SPECIFIC FACTOR 1-RELATED"/>
    <property type="match status" value="1"/>
</dbReference>
<dbReference type="InterPro" id="IPR022776">
    <property type="entry name" value="TRM13/UPF0224_CHHC_Znf_dom"/>
</dbReference>
<keyword evidence="1" id="KW-0479">Metal-binding</keyword>
<dbReference type="OrthoDB" id="69229at2759"/>
<reference evidence="6 7" key="1">
    <citation type="submission" date="2019-08" db="EMBL/GenBank/DDBJ databases">
        <authorList>
            <person name="Alioto T."/>
            <person name="Alioto T."/>
            <person name="Gomez Garrido J."/>
        </authorList>
    </citation>
    <scope>NUCLEOTIDE SEQUENCE [LARGE SCALE GENOMIC DNA]</scope>
</reference>
<dbReference type="Proteomes" id="UP000325440">
    <property type="component" value="Unassembled WGS sequence"/>
</dbReference>
<dbReference type="GO" id="GO:0005689">
    <property type="term" value="C:U12-type spliceosomal complex"/>
    <property type="evidence" value="ECO:0007669"/>
    <property type="project" value="TreeGrafter"/>
</dbReference>
<dbReference type="GO" id="GO:0008270">
    <property type="term" value="F:zinc ion binding"/>
    <property type="evidence" value="ECO:0007669"/>
    <property type="project" value="UniProtKB-KW"/>
</dbReference>
<dbReference type="GO" id="GO:0005654">
    <property type="term" value="C:nucleoplasm"/>
    <property type="evidence" value="ECO:0007669"/>
    <property type="project" value="TreeGrafter"/>
</dbReference>
<dbReference type="PROSITE" id="PS51800">
    <property type="entry name" value="ZF_CHHC_U11_48K"/>
    <property type="match status" value="1"/>
</dbReference>
<evidence type="ECO:0000256" key="1">
    <source>
        <dbReference type="ARBA" id="ARBA00022723"/>
    </source>
</evidence>
<evidence type="ECO:0000256" key="4">
    <source>
        <dbReference type="SAM" id="MobiDB-lite"/>
    </source>
</evidence>
<keyword evidence="7" id="KW-1185">Reference proteome</keyword>
<evidence type="ECO:0000256" key="2">
    <source>
        <dbReference type="ARBA" id="ARBA00022771"/>
    </source>
</evidence>
<evidence type="ECO:0000259" key="5">
    <source>
        <dbReference type="PROSITE" id="PS51800"/>
    </source>
</evidence>
<keyword evidence="3" id="KW-0862">Zinc</keyword>
<keyword evidence="2" id="KW-0863">Zinc-finger</keyword>
<dbReference type="EMBL" id="CABPRJ010001011">
    <property type="protein sequence ID" value="VVC34745.1"/>
    <property type="molecule type" value="Genomic_DNA"/>
</dbReference>
<evidence type="ECO:0000313" key="6">
    <source>
        <dbReference type="EMBL" id="VVC34745.1"/>
    </source>
</evidence>
<evidence type="ECO:0000256" key="3">
    <source>
        <dbReference type="ARBA" id="ARBA00022833"/>
    </source>
</evidence>
<sequence>MDLSPEEILRRKNTLIDFDNYFENVTKTLMNFTEKIGWNVDETPTDDMLIKCPVNNAHKVLPSNLDSHRQSCELEQNGYNSTDSIYPSHNSLTPLDQTIQIDKTTQMNILKSAQVESNYTLNVKHKARDVSQSIERYVCDFTPDERRVLYDYAVQNTKLSNQDAIKDLTDVDVLNKSNEKPKTELELLQEQRDSKRRRVAYRGKRVHTDRKSHTEVLREVVEGLTNSLQSQQEQSTSICTETSSSGSQTVLNNRIVYKYEGIQNYGSNPYTRWLDIESEESKLIDSSEMKNYRPSYKTHYKESRSSSSRLQMSKRPKSRPRSYSSSNYSSKSSSKSRSRSRSRSRTRYKERNYKSKRYRSPTKYEKNKYKSSKTESISQETMPKESKIQPMSVESHFKKSKRHRSRTRSKSQDLNSYKKVKSSKSPINYFKLSIPNEEETTVKLKSSHAHKKKKKKKKSKRKHI</sequence>
<feature type="compositionally biased region" description="Basic residues" evidence="4">
    <location>
        <begin position="334"/>
        <end position="346"/>
    </location>
</feature>
<dbReference type="AlphaFoldDB" id="A0A5E4MT05"/>
<feature type="compositionally biased region" description="Basic residues" evidence="4">
    <location>
        <begin position="445"/>
        <end position="464"/>
    </location>
</feature>
<proteinExistence type="predicted"/>
<name>A0A5E4MT05_9HEMI</name>
<feature type="region of interest" description="Disordered" evidence="4">
    <location>
        <begin position="226"/>
        <end position="245"/>
    </location>
</feature>
<protein>
    <submittedName>
        <fullName evidence="6">TRM13/UPF0224 family, U11-48K-like CHHC zinc finger domain</fullName>
    </submittedName>
</protein>
<feature type="domain" description="CHHC U11-48K-type" evidence="5">
    <location>
        <begin position="49"/>
        <end position="76"/>
    </location>
</feature>
<dbReference type="InterPro" id="IPR051591">
    <property type="entry name" value="UPF0224_FAM112_RNA_Proc"/>
</dbReference>
<feature type="compositionally biased region" description="Basic residues" evidence="4">
    <location>
        <begin position="398"/>
        <end position="409"/>
    </location>
</feature>
<organism evidence="6 7">
    <name type="scientific">Cinara cedri</name>
    <dbReference type="NCBI Taxonomy" id="506608"/>
    <lineage>
        <taxon>Eukaryota</taxon>
        <taxon>Metazoa</taxon>
        <taxon>Ecdysozoa</taxon>
        <taxon>Arthropoda</taxon>
        <taxon>Hexapoda</taxon>
        <taxon>Insecta</taxon>
        <taxon>Pterygota</taxon>
        <taxon>Neoptera</taxon>
        <taxon>Paraneoptera</taxon>
        <taxon>Hemiptera</taxon>
        <taxon>Sternorrhyncha</taxon>
        <taxon>Aphidomorpha</taxon>
        <taxon>Aphidoidea</taxon>
        <taxon>Aphididae</taxon>
        <taxon>Lachninae</taxon>
        <taxon>Cinara</taxon>
    </lineage>
</organism>
<dbReference type="GO" id="GO:0005829">
    <property type="term" value="C:cytosol"/>
    <property type="evidence" value="ECO:0007669"/>
    <property type="project" value="TreeGrafter"/>
</dbReference>
<feature type="compositionally biased region" description="Low complexity" evidence="4">
    <location>
        <begin position="321"/>
        <end position="333"/>
    </location>
</feature>
<dbReference type="PANTHER" id="PTHR21402:SF10">
    <property type="entry name" value="U11_U12 SMALL NUCLEAR RIBONUCLEOPROTEIN 48 KDA PROTEIN"/>
    <property type="match status" value="1"/>
</dbReference>